<keyword evidence="1" id="KW-0812">Transmembrane</keyword>
<name>A0A8J3TQI0_9ACTN</name>
<evidence type="ECO:0000313" key="3">
    <source>
        <dbReference type="Proteomes" id="UP000650628"/>
    </source>
</evidence>
<reference evidence="2 3" key="1">
    <citation type="submission" date="2021-01" db="EMBL/GenBank/DDBJ databases">
        <title>Whole genome shotgun sequence of Planotetraspora mira NBRC 15435.</title>
        <authorList>
            <person name="Komaki H."/>
            <person name="Tamura T."/>
        </authorList>
    </citation>
    <scope>NUCLEOTIDE SEQUENCE [LARGE SCALE GENOMIC DNA]</scope>
    <source>
        <strain evidence="2 3">NBRC 15435</strain>
    </source>
</reference>
<organism evidence="2 3">
    <name type="scientific">Planotetraspora mira</name>
    <dbReference type="NCBI Taxonomy" id="58121"/>
    <lineage>
        <taxon>Bacteria</taxon>
        <taxon>Bacillati</taxon>
        <taxon>Actinomycetota</taxon>
        <taxon>Actinomycetes</taxon>
        <taxon>Streptosporangiales</taxon>
        <taxon>Streptosporangiaceae</taxon>
        <taxon>Planotetraspora</taxon>
    </lineage>
</organism>
<evidence type="ECO:0000313" key="2">
    <source>
        <dbReference type="EMBL" id="GII31283.1"/>
    </source>
</evidence>
<protein>
    <recommendedName>
        <fullName evidence="4">DUF4118 domain-containing protein</fullName>
    </recommendedName>
</protein>
<dbReference type="AlphaFoldDB" id="A0A8J3TQI0"/>
<comment type="caution">
    <text evidence="2">The sequence shown here is derived from an EMBL/GenBank/DDBJ whole genome shotgun (WGS) entry which is preliminary data.</text>
</comment>
<feature type="transmembrane region" description="Helical" evidence="1">
    <location>
        <begin position="91"/>
        <end position="108"/>
    </location>
</feature>
<feature type="transmembrane region" description="Helical" evidence="1">
    <location>
        <begin position="37"/>
        <end position="53"/>
    </location>
</feature>
<keyword evidence="1" id="KW-0472">Membrane</keyword>
<dbReference type="Proteomes" id="UP000650628">
    <property type="component" value="Unassembled WGS sequence"/>
</dbReference>
<accession>A0A8J3TQI0</accession>
<proteinExistence type="predicted"/>
<evidence type="ECO:0008006" key="4">
    <source>
        <dbReference type="Google" id="ProtNLM"/>
    </source>
</evidence>
<feature type="transmembrane region" description="Helical" evidence="1">
    <location>
        <begin position="60"/>
        <end position="79"/>
    </location>
</feature>
<feature type="transmembrane region" description="Helical" evidence="1">
    <location>
        <begin position="12"/>
        <end position="31"/>
    </location>
</feature>
<keyword evidence="3" id="KW-1185">Reference proteome</keyword>
<sequence>MGRPAGPRHTELLIAAGFAVVVGGCLTATAVFPPGEIVGRIAVLAAVLCVFAARTADPLAALATAVMGWLVATGFLVNHEGELRFTGWPDLLRLAVLVAAVAIGTLWGRIRIARQYAAVTIIEIAPDDPMLADAAALAEPAGTARAVNH</sequence>
<dbReference type="PROSITE" id="PS51257">
    <property type="entry name" value="PROKAR_LIPOPROTEIN"/>
    <property type="match status" value="1"/>
</dbReference>
<gene>
    <name evidence="2" type="ORF">Pmi06nite_47250</name>
</gene>
<dbReference type="EMBL" id="BOOO01000024">
    <property type="protein sequence ID" value="GII31283.1"/>
    <property type="molecule type" value="Genomic_DNA"/>
</dbReference>
<keyword evidence="1" id="KW-1133">Transmembrane helix</keyword>
<evidence type="ECO:0000256" key="1">
    <source>
        <dbReference type="SAM" id="Phobius"/>
    </source>
</evidence>